<dbReference type="GeneID" id="26970497"/>
<organism evidence="1 2">
    <name type="scientific">Paracoccidioides lutzii (strain ATCC MYA-826 / Pb01)</name>
    <name type="common">Paracoccidioides brasiliensis</name>
    <dbReference type="NCBI Taxonomy" id="502779"/>
    <lineage>
        <taxon>Eukaryota</taxon>
        <taxon>Fungi</taxon>
        <taxon>Dikarya</taxon>
        <taxon>Ascomycota</taxon>
        <taxon>Pezizomycotina</taxon>
        <taxon>Eurotiomycetes</taxon>
        <taxon>Eurotiomycetidae</taxon>
        <taxon>Onygenales</taxon>
        <taxon>Ajellomycetaceae</taxon>
        <taxon>Paracoccidioides</taxon>
    </lineage>
</organism>
<dbReference type="Proteomes" id="UP000002059">
    <property type="component" value="Partially assembled WGS sequence"/>
</dbReference>
<dbReference type="OrthoDB" id="10280650at2759"/>
<dbReference type="HOGENOM" id="CLU_2961432_0_0_1"/>
<proteinExistence type="predicted"/>
<name>A0A0A2V6I6_PARBA</name>
<gene>
    <name evidence="1" type="ORF">PAAG_11530</name>
</gene>
<evidence type="ECO:0000313" key="2">
    <source>
        <dbReference type="Proteomes" id="UP000002059"/>
    </source>
</evidence>
<dbReference type="VEuPathDB" id="FungiDB:PAAG_11530"/>
<dbReference type="EMBL" id="KN293997">
    <property type="protein sequence ID" value="KGQ01685.1"/>
    <property type="molecule type" value="Genomic_DNA"/>
</dbReference>
<protein>
    <submittedName>
        <fullName evidence="1">Uncharacterized protein</fullName>
    </submittedName>
</protein>
<dbReference type="KEGG" id="pbl:PAAG_11530"/>
<keyword evidence="2" id="KW-1185">Reference proteome</keyword>
<evidence type="ECO:0000313" key="1">
    <source>
        <dbReference type="EMBL" id="KGQ01685.1"/>
    </source>
</evidence>
<dbReference type="AlphaFoldDB" id="A0A0A2V6I6"/>
<reference evidence="1 2" key="1">
    <citation type="journal article" date="2011" name="PLoS Genet.">
        <title>Comparative genomic analysis of human fungal pathogens causing paracoccidioidomycosis.</title>
        <authorList>
            <person name="Desjardins C.A."/>
            <person name="Champion M.D."/>
            <person name="Holder J.W."/>
            <person name="Muszewska A."/>
            <person name="Goldberg J."/>
            <person name="Bailao A.M."/>
            <person name="Brigido M.M."/>
            <person name="Ferreira M.E."/>
            <person name="Garcia A.M."/>
            <person name="Grynberg M."/>
            <person name="Gujja S."/>
            <person name="Heiman D.I."/>
            <person name="Henn M.R."/>
            <person name="Kodira C.D."/>
            <person name="Leon-Narvaez H."/>
            <person name="Longo L.V."/>
            <person name="Ma L.J."/>
            <person name="Malavazi I."/>
            <person name="Matsuo A.L."/>
            <person name="Morais F.V."/>
            <person name="Pereira M."/>
            <person name="Rodriguez-Brito S."/>
            <person name="Sakthikumar S."/>
            <person name="Salem-Izacc S.M."/>
            <person name="Sykes S.M."/>
            <person name="Teixeira M.M."/>
            <person name="Vallejo M.C."/>
            <person name="Walter M.E."/>
            <person name="Yandava C."/>
            <person name="Young S."/>
            <person name="Zeng Q."/>
            <person name="Zucker J."/>
            <person name="Felipe M.S."/>
            <person name="Goldman G.H."/>
            <person name="Haas B.J."/>
            <person name="McEwen J.G."/>
            <person name="Nino-Vega G."/>
            <person name="Puccia R."/>
            <person name="San-Blas G."/>
            <person name="Soares C.M."/>
            <person name="Birren B.W."/>
            <person name="Cuomo C.A."/>
        </authorList>
    </citation>
    <scope>NUCLEOTIDE SEQUENCE [LARGE SCALE GENOMIC DNA]</scope>
    <source>
        <strain evidence="2">ATCC MYA-826 / Pb01</strain>
    </source>
</reference>
<dbReference type="RefSeq" id="XP_015703191.1">
    <property type="nucleotide sequence ID" value="XM_015847167.1"/>
</dbReference>
<accession>A0A0A2V6I6</accession>
<sequence>MLTSVHSLKDQTAHLTDYDVTNIYVPTHDSPNLHKIRSAHDGKTRLDLGHADIASWISA</sequence>
<dbReference type="OMA" id="YDVTNIY"/>